<feature type="compositionally biased region" description="Polar residues" evidence="1">
    <location>
        <begin position="561"/>
        <end position="580"/>
    </location>
</feature>
<dbReference type="InterPro" id="IPR006860">
    <property type="entry name" value="FecR"/>
</dbReference>
<dbReference type="Pfam" id="PF04773">
    <property type="entry name" value="FecR"/>
    <property type="match status" value="1"/>
</dbReference>
<feature type="domain" description="FecR protein" evidence="2">
    <location>
        <begin position="51"/>
        <end position="140"/>
    </location>
</feature>
<feature type="region of interest" description="Disordered" evidence="1">
    <location>
        <begin position="743"/>
        <end position="768"/>
    </location>
</feature>
<dbReference type="SUPFAM" id="SSF56925">
    <property type="entry name" value="OMPA-like"/>
    <property type="match status" value="1"/>
</dbReference>
<evidence type="ECO:0000313" key="4">
    <source>
        <dbReference type="Proteomes" id="UP000192872"/>
    </source>
</evidence>
<gene>
    <name evidence="3" type="ORF">A4S15_08145</name>
</gene>
<proteinExistence type="predicted"/>
<dbReference type="Proteomes" id="UP000192872">
    <property type="component" value="Unassembled WGS sequence"/>
</dbReference>
<name>A0A1W9HYE2_9HYPH</name>
<evidence type="ECO:0000313" key="3">
    <source>
        <dbReference type="EMBL" id="OQW52337.1"/>
    </source>
</evidence>
<feature type="region of interest" description="Disordered" evidence="1">
    <location>
        <begin position="560"/>
        <end position="580"/>
    </location>
</feature>
<sequence length="799" mass="81212">MGASVCALASNGLAQNVGTTGAVNPLTQSTPPGGGTKQVTLGSQVIFKERFVTSGAGSLQLVFLDKSTLNIGPNSDVVINEYVYDPAKRDGKMSIGLAKGALRFVGGQISHNGNAEIKTPVATIGLRGAVATTSFNPQSQTQTTSSIVGSATVTGLAGGTVTMVQGYTTTVGQGQSPSQPTRTPPQVLATATGQTTSQSGQTGGSATPPSDTTANTQLAGDRSQSNVVLSTTQSTNQVAQQTGSTNQSVTDTRQSTQVTSTTTAAAPLVQNIQASLAPRALAYSVSAGAGSSVPYLTALFVGPTQVTTTPLLGYRVGGADNLASSETIRTLQVGFGITGRGAAQTSVFSVVTEAFFTAGQETIYNGGIQASSRQSATQRAAFAVSAISSVPGSVQLASDGSRIPVSLTIDQNDYNRANQPVADVASQFGGTIPGNGQNYTFTQSVASTSVPASLGANRPNLSLAGYAGGILETGTFDASGNRIATQFVTVTGRNGDGSDVALVLDGGTSRASADIQLASRTAGSRLVNGTYQFGNLNTTQAARSTYIDTNTFALRDRTVRDPNTTAPQTDSPAPYISSTGSGTYRNIQSGLTSWDTITGTNPAAAQAVIAATDITPCQCEFTKWGFWSTRAVRDNAGGGNDQERGHLLTWVAGQLSDRSLIPTTGSATYNGHIIGNVQFGPGSTSAPVTNTGTNYVAGGTFNHTVNFGQGTGSLAFTFDQRNYAGTSTLNSANRANFNGSFATSGSPVPASGSLQGSFFGPNTGAGTAPLEQGGQFTITGTPPSGPGVYNAAGIFAARR</sequence>
<feature type="compositionally biased region" description="Low complexity" evidence="1">
    <location>
        <begin position="173"/>
        <end position="207"/>
    </location>
</feature>
<protein>
    <recommendedName>
        <fullName evidence="2">FecR protein domain-containing protein</fullName>
    </recommendedName>
</protein>
<dbReference type="AlphaFoldDB" id="A0A1W9HYE2"/>
<comment type="caution">
    <text evidence="3">The sequence shown here is derived from an EMBL/GenBank/DDBJ whole genome shotgun (WGS) entry which is preliminary data.</text>
</comment>
<dbReference type="EMBL" id="LWDL01000013">
    <property type="protein sequence ID" value="OQW52337.1"/>
    <property type="molecule type" value="Genomic_DNA"/>
</dbReference>
<dbReference type="Gene3D" id="2.40.160.90">
    <property type="match status" value="1"/>
</dbReference>
<reference evidence="3 4" key="1">
    <citation type="journal article" date="2017" name="Water Res.">
        <title>Comammox in drinking water systems.</title>
        <authorList>
            <person name="Wang Y."/>
            <person name="Ma L."/>
            <person name="Mao Y."/>
            <person name="Jiang X."/>
            <person name="Xia Y."/>
            <person name="Yu K."/>
            <person name="Li B."/>
            <person name="Zhang T."/>
        </authorList>
    </citation>
    <scope>NUCLEOTIDE SEQUENCE [LARGE SCALE GENOMIC DNA]</scope>
    <source>
        <strain evidence="3">SG_bin8</strain>
    </source>
</reference>
<feature type="compositionally biased region" description="Polar residues" evidence="1">
    <location>
        <begin position="743"/>
        <end position="756"/>
    </location>
</feature>
<evidence type="ECO:0000256" key="1">
    <source>
        <dbReference type="SAM" id="MobiDB-lite"/>
    </source>
</evidence>
<dbReference type="InterPro" id="IPR011250">
    <property type="entry name" value="OMP/PagP_B-barrel"/>
</dbReference>
<feature type="compositionally biased region" description="Polar residues" evidence="1">
    <location>
        <begin position="208"/>
        <end position="246"/>
    </location>
</feature>
<organism evidence="3 4">
    <name type="scientific">Candidatus Raskinella chloraquaticus</name>
    <dbReference type="NCBI Taxonomy" id="1951219"/>
    <lineage>
        <taxon>Bacteria</taxon>
        <taxon>Pseudomonadati</taxon>
        <taxon>Pseudomonadota</taxon>
        <taxon>Alphaproteobacteria</taxon>
        <taxon>Hyphomicrobiales</taxon>
        <taxon>Phreatobacteraceae</taxon>
        <taxon>Candidatus Raskinella</taxon>
    </lineage>
</organism>
<accession>A0A1W9HYE2</accession>
<feature type="region of interest" description="Disordered" evidence="1">
    <location>
        <begin position="170"/>
        <end position="255"/>
    </location>
</feature>
<dbReference type="STRING" id="1827387.A4S15_08145"/>
<evidence type="ECO:0000259" key="2">
    <source>
        <dbReference type="Pfam" id="PF04773"/>
    </source>
</evidence>